<dbReference type="AlphaFoldDB" id="K9W4H8"/>
<evidence type="ECO:0000313" key="1">
    <source>
        <dbReference type="EMBL" id="AFZ14699.1"/>
    </source>
</evidence>
<dbReference type="KEGG" id="cep:Cri9333_3890"/>
<dbReference type="RefSeq" id="WP_015204799.1">
    <property type="nucleotide sequence ID" value="NC_019753.1"/>
</dbReference>
<dbReference type="OrthoDB" id="422458at2"/>
<sequence>MLIKNLFNSSLQSQVSLAGLLLSVGIATISATPTLASSVKPVSSSPTVATATISGADRPAATQKQLRDGTYLFGQTSKPNQVGQEYVVFEARGGKVRGAVYMPSSEFSCFYGTAKNNQMDLVVVDPYDQSTSSYAIGLERNSLVAGQNSVGLQGYQPISRITANDKRILNACGNK</sequence>
<keyword evidence="2" id="KW-1185">Reference proteome</keyword>
<evidence type="ECO:0000313" key="2">
    <source>
        <dbReference type="Proteomes" id="UP000010472"/>
    </source>
</evidence>
<dbReference type="HOGENOM" id="CLU_114518_0_0_3"/>
<organism evidence="1 2">
    <name type="scientific">Crinalium epipsammum PCC 9333</name>
    <dbReference type="NCBI Taxonomy" id="1173022"/>
    <lineage>
        <taxon>Bacteria</taxon>
        <taxon>Bacillati</taxon>
        <taxon>Cyanobacteriota</taxon>
        <taxon>Cyanophyceae</taxon>
        <taxon>Gomontiellales</taxon>
        <taxon>Gomontiellaceae</taxon>
        <taxon>Crinalium</taxon>
    </lineage>
</organism>
<gene>
    <name evidence="1" type="ORF">Cri9333_3890</name>
</gene>
<proteinExistence type="predicted"/>
<dbReference type="PATRIC" id="fig|1173022.3.peg.4191"/>
<dbReference type="eggNOG" id="COG3170">
    <property type="taxonomic scope" value="Bacteria"/>
</dbReference>
<name>K9W4H8_9CYAN</name>
<dbReference type="STRING" id="1173022.Cri9333_3890"/>
<dbReference type="Proteomes" id="UP000010472">
    <property type="component" value="Chromosome"/>
</dbReference>
<dbReference type="EMBL" id="CP003620">
    <property type="protein sequence ID" value="AFZ14699.1"/>
    <property type="molecule type" value="Genomic_DNA"/>
</dbReference>
<accession>K9W4H8</accession>
<reference evidence="1 2" key="1">
    <citation type="submission" date="2012-06" db="EMBL/GenBank/DDBJ databases">
        <title>Finished chromosome of genome of Crinalium epipsammum PCC 9333.</title>
        <authorList>
            <consortium name="US DOE Joint Genome Institute"/>
            <person name="Gugger M."/>
            <person name="Coursin T."/>
            <person name="Rippka R."/>
            <person name="Tandeau De Marsac N."/>
            <person name="Huntemann M."/>
            <person name="Wei C.-L."/>
            <person name="Han J."/>
            <person name="Detter J.C."/>
            <person name="Han C."/>
            <person name="Tapia R."/>
            <person name="Davenport K."/>
            <person name="Daligault H."/>
            <person name="Erkkila T."/>
            <person name="Gu W."/>
            <person name="Munk A.C.C."/>
            <person name="Teshima H."/>
            <person name="Xu Y."/>
            <person name="Chain P."/>
            <person name="Chen A."/>
            <person name="Krypides N."/>
            <person name="Mavromatis K."/>
            <person name="Markowitz V."/>
            <person name="Szeto E."/>
            <person name="Ivanova N."/>
            <person name="Mikhailova N."/>
            <person name="Ovchinnikova G."/>
            <person name="Pagani I."/>
            <person name="Pati A."/>
            <person name="Goodwin L."/>
            <person name="Peters L."/>
            <person name="Pitluck S."/>
            <person name="Woyke T."/>
            <person name="Kerfeld C."/>
        </authorList>
    </citation>
    <scope>NUCLEOTIDE SEQUENCE [LARGE SCALE GENOMIC DNA]</scope>
    <source>
        <strain evidence="1 2">PCC 9333</strain>
    </source>
</reference>
<protein>
    <submittedName>
        <fullName evidence="1">Uncharacterized protein</fullName>
    </submittedName>
</protein>